<comment type="caution">
    <text evidence="1">The sequence shown here is derived from an EMBL/GenBank/DDBJ whole genome shotgun (WGS) entry which is preliminary data.</text>
</comment>
<protein>
    <submittedName>
        <fullName evidence="1">Uncharacterized protein</fullName>
    </submittedName>
</protein>
<evidence type="ECO:0000313" key="1">
    <source>
        <dbReference type="EMBL" id="OQR93054.1"/>
    </source>
</evidence>
<evidence type="ECO:0000313" key="2">
    <source>
        <dbReference type="Proteomes" id="UP000243217"/>
    </source>
</evidence>
<organism evidence="1 2">
    <name type="scientific">Thraustotheca clavata</name>
    <dbReference type="NCBI Taxonomy" id="74557"/>
    <lineage>
        <taxon>Eukaryota</taxon>
        <taxon>Sar</taxon>
        <taxon>Stramenopiles</taxon>
        <taxon>Oomycota</taxon>
        <taxon>Saprolegniomycetes</taxon>
        <taxon>Saprolegniales</taxon>
        <taxon>Achlyaceae</taxon>
        <taxon>Thraustotheca</taxon>
    </lineage>
</organism>
<keyword evidence="2" id="KW-1185">Reference proteome</keyword>
<dbReference type="EMBL" id="JNBS01002282">
    <property type="protein sequence ID" value="OQR93054.1"/>
    <property type="molecule type" value="Genomic_DNA"/>
</dbReference>
<accession>A0A1V9Z4Y0</accession>
<gene>
    <name evidence="1" type="ORF">THRCLA_22349</name>
</gene>
<proteinExistence type="predicted"/>
<reference evidence="1 2" key="1">
    <citation type="journal article" date="2014" name="Genome Biol. Evol.">
        <title>The secreted proteins of Achlya hypogyna and Thraustotheca clavata identify the ancestral oomycete secretome and reveal gene acquisitions by horizontal gene transfer.</title>
        <authorList>
            <person name="Misner I."/>
            <person name="Blouin N."/>
            <person name="Leonard G."/>
            <person name="Richards T.A."/>
            <person name="Lane C.E."/>
        </authorList>
    </citation>
    <scope>NUCLEOTIDE SEQUENCE [LARGE SCALE GENOMIC DNA]</scope>
    <source>
        <strain evidence="1 2">ATCC 34112</strain>
    </source>
</reference>
<dbReference type="AlphaFoldDB" id="A0A1V9Z4Y0"/>
<sequence>MTTTAACMAALDSYMKSVSSDPKASSCTSFNSVKTASTDCPNSVCRSIHSGMGTKFMNYPLCIIYDSATGNNYYI</sequence>
<name>A0A1V9Z4Y0_9STRA</name>
<dbReference type="Proteomes" id="UP000243217">
    <property type="component" value="Unassembled WGS sequence"/>
</dbReference>